<gene>
    <name evidence="1" type="ORF">NEOCIP111885_03977</name>
</gene>
<name>A0A9C7LBK0_9BACI</name>
<sequence>MSNKDQYLTNSPVSEQVTIQSSEAIPNFKNIPGNSVDAHKELELANAILTGDEIKQQNENL</sequence>
<comment type="caution">
    <text evidence="1">The sequence shown here is derived from an EMBL/GenBank/DDBJ whole genome shotgun (WGS) entry which is preliminary data.</text>
</comment>
<proteinExistence type="predicted"/>
<organism evidence="1 2">
    <name type="scientific">Pseudoneobacillus rhizosphaerae</name>
    <dbReference type="NCBI Taxonomy" id="2880968"/>
    <lineage>
        <taxon>Bacteria</taxon>
        <taxon>Bacillati</taxon>
        <taxon>Bacillota</taxon>
        <taxon>Bacilli</taxon>
        <taxon>Bacillales</taxon>
        <taxon>Bacillaceae</taxon>
        <taxon>Pseudoneobacillus</taxon>
    </lineage>
</organism>
<dbReference type="EMBL" id="CAKJTG010000030">
    <property type="protein sequence ID" value="CAG9610231.1"/>
    <property type="molecule type" value="Genomic_DNA"/>
</dbReference>
<evidence type="ECO:0000313" key="1">
    <source>
        <dbReference type="EMBL" id="CAG9610231.1"/>
    </source>
</evidence>
<accession>A0A9C7LBK0</accession>
<dbReference type="RefSeq" id="WP_230498468.1">
    <property type="nucleotide sequence ID" value="NZ_CAKJTG010000030.1"/>
</dbReference>
<evidence type="ECO:0000313" key="2">
    <source>
        <dbReference type="Proteomes" id="UP000789845"/>
    </source>
</evidence>
<dbReference type="Proteomes" id="UP000789845">
    <property type="component" value="Unassembled WGS sequence"/>
</dbReference>
<reference evidence="1" key="1">
    <citation type="submission" date="2021-10" db="EMBL/GenBank/DDBJ databases">
        <authorList>
            <person name="Criscuolo A."/>
        </authorList>
    </citation>
    <scope>NUCLEOTIDE SEQUENCE</scope>
    <source>
        <strain evidence="1">CIP111885</strain>
    </source>
</reference>
<dbReference type="AlphaFoldDB" id="A0A9C7LBK0"/>
<protein>
    <submittedName>
        <fullName evidence="1">Uncharacterized protein</fullName>
    </submittedName>
</protein>
<keyword evidence="2" id="KW-1185">Reference proteome</keyword>